<accession>A0ACA9KTS2</accession>
<gene>
    <name evidence="1" type="ORF">SPELUC_LOCUS2497</name>
</gene>
<keyword evidence="2" id="KW-1185">Reference proteome</keyword>
<dbReference type="EMBL" id="CAJVPW010001672">
    <property type="protein sequence ID" value="CAG8489543.1"/>
    <property type="molecule type" value="Genomic_DNA"/>
</dbReference>
<protein>
    <submittedName>
        <fullName evidence="1">1906_t:CDS:1</fullName>
    </submittedName>
</protein>
<organism evidence="1 2">
    <name type="scientific">Cetraspora pellucida</name>
    <dbReference type="NCBI Taxonomy" id="1433469"/>
    <lineage>
        <taxon>Eukaryota</taxon>
        <taxon>Fungi</taxon>
        <taxon>Fungi incertae sedis</taxon>
        <taxon>Mucoromycota</taxon>
        <taxon>Glomeromycotina</taxon>
        <taxon>Glomeromycetes</taxon>
        <taxon>Diversisporales</taxon>
        <taxon>Gigasporaceae</taxon>
        <taxon>Cetraspora</taxon>
    </lineage>
</organism>
<reference evidence="1" key="1">
    <citation type="submission" date="2021-06" db="EMBL/GenBank/DDBJ databases">
        <authorList>
            <person name="Kallberg Y."/>
            <person name="Tangrot J."/>
            <person name="Rosling A."/>
        </authorList>
    </citation>
    <scope>NUCLEOTIDE SEQUENCE</scope>
    <source>
        <strain evidence="1">28 12/20/2015</strain>
    </source>
</reference>
<sequence>MKCYLNLKIDCSTVTKILKKANKYNQLQDDDEQAEKTFRHHTVKYSMLELIINMYNRLRKITLYNEAASALLKSLPREWLKLQELFLQILSEINELEISKIEISEESELENDINDAATLVNNLSVENNLRAQELINNIEEYTYMIDQLAIIENVLTDEGIIEMVKNKFCEEKSDDSDEESLPPPSVTLIEAVKALEKIISYQESLKIRKDFNENGLVILRKQLKEWYYKREKNKKQALFLSFFNRIN</sequence>
<proteinExistence type="predicted"/>
<evidence type="ECO:0000313" key="2">
    <source>
        <dbReference type="Proteomes" id="UP000789366"/>
    </source>
</evidence>
<evidence type="ECO:0000313" key="1">
    <source>
        <dbReference type="EMBL" id="CAG8489543.1"/>
    </source>
</evidence>
<comment type="caution">
    <text evidence="1">The sequence shown here is derived from an EMBL/GenBank/DDBJ whole genome shotgun (WGS) entry which is preliminary data.</text>
</comment>
<dbReference type="Proteomes" id="UP000789366">
    <property type="component" value="Unassembled WGS sequence"/>
</dbReference>
<name>A0ACA9KTS2_9GLOM</name>